<dbReference type="InterPro" id="IPR013083">
    <property type="entry name" value="Znf_RING/FYVE/PHD"/>
</dbReference>
<evidence type="ECO:0008006" key="11">
    <source>
        <dbReference type="Google" id="ProtNLM"/>
    </source>
</evidence>
<dbReference type="GO" id="GO:0005634">
    <property type="term" value="C:nucleus"/>
    <property type="evidence" value="ECO:0007669"/>
    <property type="project" value="TreeGrafter"/>
</dbReference>
<dbReference type="Gene3D" id="3.90.70.10">
    <property type="entry name" value="Cysteine proteinases"/>
    <property type="match status" value="1"/>
</dbReference>
<evidence type="ECO:0000256" key="2">
    <source>
        <dbReference type="ARBA" id="ARBA00022723"/>
    </source>
</evidence>
<dbReference type="InterPro" id="IPR050164">
    <property type="entry name" value="Peptidase_C19"/>
</dbReference>
<evidence type="ECO:0000256" key="4">
    <source>
        <dbReference type="ARBA" id="ARBA00022833"/>
    </source>
</evidence>
<comment type="similarity">
    <text evidence="1">Belongs to the peptidase C19 family.</text>
</comment>
<dbReference type="Pfam" id="PF02148">
    <property type="entry name" value="zf-UBP"/>
    <property type="match status" value="1"/>
</dbReference>
<dbReference type="SUPFAM" id="SSF57850">
    <property type="entry name" value="RING/U-box"/>
    <property type="match status" value="1"/>
</dbReference>
<dbReference type="Proteomes" id="UP001054889">
    <property type="component" value="Unassembled WGS sequence"/>
</dbReference>
<reference evidence="9" key="2">
    <citation type="submission" date="2021-12" db="EMBL/GenBank/DDBJ databases">
        <title>Resequencing data analysis of finger millet.</title>
        <authorList>
            <person name="Hatakeyama M."/>
            <person name="Aluri S."/>
            <person name="Balachadran M.T."/>
            <person name="Sivarajan S.R."/>
            <person name="Poveda L."/>
            <person name="Shimizu-Inatsugi R."/>
            <person name="Schlapbach R."/>
            <person name="Sreeman S.M."/>
            <person name="Shimizu K.K."/>
        </authorList>
    </citation>
    <scope>NUCLEOTIDE SEQUENCE</scope>
</reference>
<evidence type="ECO:0000259" key="7">
    <source>
        <dbReference type="PROSITE" id="PS50235"/>
    </source>
</evidence>
<accession>A0AAV5CJ31</accession>
<dbReference type="InterPro" id="IPR018200">
    <property type="entry name" value="USP_CS"/>
</dbReference>
<dbReference type="FunFam" id="3.90.70.10:FF:000121">
    <property type="entry name" value="Ubiquitinyl hydrolase 1"/>
    <property type="match status" value="1"/>
</dbReference>
<dbReference type="PROSITE" id="PS00972">
    <property type="entry name" value="USP_1"/>
    <property type="match status" value="1"/>
</dbReference>
<feature type="region of interest" description="Disordered" evidence="6">
    <location>
        <begin position="551"/>
        <end position="577"/>
    </location>
</feature>
<dbReference type="GO" id="GO:0016579">
    <property type="term" value="P:protein deubiquitination"/>
    <property type="evidence" value="ECO:0007669"/>
    <property type="project" value="InterPro"/>
</dbReference>
<evidence type="ECO:0000256" key="6">
    <source>
        <dbReference type="SAM" id="MobiDB-lite"/>
    </source>
</evidence>
<feature type="region of interest" description="Disordered" evidence="6">
    <location>
        <begin position="82"/>
        <end position="114"/>
    </location>
</feature>
<dbReference type="AlphaFoldDB" id="A0AAV5CJ31"/>
<sequence length="577" mass="62566">MGKKVKAKNMRKTQQRERPAASSDAGSGDAASQDASYSTEEAAVSVSGREQCGHYSRDSAHLDMVLLEILSSKHYASCEHCREDAPRKKGGKEKGGKQQKKKGGGSKGSAKAQSKVEKSDMWVCLDCGRQFCGGEGADIKPYGHARRHARQDRHWWAAKYDDPTVAYCLSCEKEVSVEMPELKTVVAMTADDTMVGAEDSDASSLANCHGNVIKGLPNLGNTCFFNAVMQNLLALDGLRRRMLGSDVPTGPLSMSLKKLFVDSSASNDTGGTLSPKNLFSSICSKYPQFRGYQMQDSHELLRCFLDGLRTEETEARKLAEDASDAGVPTIIDSIFAGQLSSTVSSTECSHSSVKHDQFLDLSLPVPSRRPPAKSVASPPAKRTKQSIRDRNKSRRYGKIPARASPTVEENNEEKIQTVAECKDSQTPGSESGQAVSEKEHEPSECSESCASVSNQEPNVTSNVENDMSWLDYVADASETKSEILDSADSVEAGQIEESKHAILDSFHPQDDALSKEQNFGSEHSGENAVDVATSLQPVILLPYDECGSIAKEFNGTEENSQTEYAEPPPVVSPSDTR</sequence>
<protein>
    <recommendedName>
        <fullName evidence="11">Ubiquitinyl hydrolase 1</fullName>
    </recommendedName>
</protein>
<dbReference type="GO" id="GO:0008270">
    <property type="term" value="F:zinc ion binding"/>
    <property type="evidence" value="ECO:0007669"/>
    <property type="project" value="UniProtKB-KW"/>
</dbReference>
<evidence type="ECO:0000256" key="1">
    <source>
        <dbReference type="ARBA" id="ARBA00009085"/>
    </source>
</evidence>
<feature type="region of interest" description="Disordered" evidence="6">
    <location>
        <begin position="1"/>
        <end position="50"/>
    </location>
</feature>
<dbReference type="PANTHER" id="PTHR24006">
    <property type="entry name" value="UBIQUITIN CARBOXYL-TERMINAL HYDROLASE"/>
    <property type="match status" value="1"/>
</dbReference>
<keyword evidence="3 5" id="KW-0863">Zinc-finger</keyword>
<feature type="compositionally biased region" description="Basic residues" evidence="6">
    <location>
        <begin position="381"/>
        <end position="397"/>
    </location>
</feature>
<dbReference type="PROSITE" id="PS50271">
    <property type="entry name" value="ZF_UBP"/>
    <property type="match status" value="1"/>
</dbReference>
<feature type="compositionally biased region" description="Low complexity" evidence="6">
    <location>
        <begin position="20"/>
        <end position="38"/>
    </location>
</feature>
<dbReference type="InterPro" id="IPR038765">
    <property type="entry name" value="Papain-like_cys_pep_sf"/>
</dbReference>
<dbReference type="InterPro" id="IPR028889">
    <property type="entry name" value="USP"/>
</dbReference>
<keyword evidence="10" id="KW-1185">Reference proteome</keyword>
<dbReference type="SUPFAM" id="SSF54001">
    <property type="entry name" value="Cysteine proteinases"/>
    <property type="match status" value="1"/>
</dbReference>
<dbReference type="EMBL" id="BQKI01000007">
    <property type="protein sequence ID" value="GJM98343.1"/>
    <property type="molecule type" value="Genomic_DNA"/>
</dbReference>
<dbReference type="GO" id="GO:0005829">
    <property type="term" value="C:cytosol"/>
    <property type="evidence" value="ECO:0007669"/>
    <property type="project" value="TreeGrafter"/>
</dbReference>
<dbReference type="Gene3D" id="3.30.40.10">
    <property type="entry name" value="Zinc/RING finger domain, C3HC4 (zinc finger)"/>
    <property type="match status" value="1"/>
</dbReference>
<dbReference type="PANTHER" id="PTHR24006:SF781">
    <property type="entry name" value="LD34905P"/>
    <property type="match status" value="1"/>
</dbReference>
<comment type="caution">
    <text evidence="9">The sequence shown here is derived from an EMBL/GenBank/DDBJ whole genome shotgun (WGS) entry which is preliminary data.</text>
</comment>
<feature type="domain" description="UBP-type" evidence="8">
    <location>
        <begin position="76"/>
        <end position="195"/>
    </location>
</feature>
<evidence type="ECO:0000259" key="8">
    <source>
        <dbReference type="PROSITE" id="PS50271"/>
    </source>
</evidence>
<keyword evidence="4" id="KW-0862">Zinc</keyword>
<reference evidence="9" key="1">
    <citation type="journal article" date="2018" name="DNA Res.">
        <title>Multiple hybrid de novo genome assembly of finger millet, an orphan allotetraploid crop.</title>
        <authorList>
            <person name="Hatakeyama M."/>
            <person name="Aluri S."/>
            <person name="Balachadran M.T."/>
            <person name="Sivarajan S.R."/>
            <person name="Patrignani A."/>
            <person name="Gruter S."/>
            <person name="Poveda L."/>
            <person name="Shimizu-Inatsugi R."/>
            <person name="Baeten J."/>
            <person name="Francoijs K.J."/>
            <person name="Nataraja K.N."/>
            <person name="Reddy Y.A.N."/>
            <person name="Phadnis S."/>
            <person name="Ravikumar R.L."/>
            <person name="Schlapbach R."/>
            <person name="Sreeman S.M."/>
            <person name="Shimizu K.K."/>
        </authorList>
    </citation>
    <scope>NUCLEOTIDE SEQUENCE</scope>
</reference>
<gene>
    <name evidence="9" type="primary">ga15344</name>
    <name evidence="9" type="ORF">PR202_ga15344</name>
</gene>
<evidence type="ECO:0000313" key="9">
    <source>
        <dbReference type="EMBL" id="GJM98343.1"/>
    </source>
</evidence>
<evidence type="ECO:0000313" key="10">
    <source>
        <dbReference type="Proteomes" id="UP001054889"/>
    </source>
</evidence>
<feature type="compositionally biased region" description="Basic and acidic residues" evidence="6">
    <location>
        <begin position="82"/>
        <end position="96"/>
    </location>
</feature>
<dbReference type="InterPro" id="IPR001394">
    <property type="entry name" value="Peptidase_C19_UCH"/>
</dbReference>
<feature type="compositionally biased region" description="Polar residues" evidence="6">
    <location>
        <begin position="445"/>
        <end position="464"/>
    </location>
</feature>
<dbReference type="Pfam" id="PF00443">
    <property type="entry name" value="UCH"/>
    <property type="match status" value="1"/>
</dbReference>
<name>A0AAV5CJ31_ELECO</name>
<organism evidence="9 10">
    <name type="scientific">Eleusine coracana subsp. coracana</name>
    <dbReference type="NCBI Taxonomy" id="191504"/>
    <lineage>
        <taxon>Eukaryota</taxon>
        <taxon>Viridiplantae</taxon>
        <taxon>Streptophyta</taxon>
        <taxon>Embryophyta</taxon>
        <taxon>Tracheophyta</taxon>
        <taxon>Spermatophyta</taxon>
        <taxon>Magnoliopsida</taxon>
        <taxon>Liliopsida</taxon>
        <taxon>Poales</taxon>
        <taxon>Poaceae</taxon>
        <taxon>PACMAD clade</taxon>
        <taxon>Chloridoideae</taxon>
        <taxon>Cynodonteae</taxon>
        <taxon>Eleusininae</taxon>
        <taxon>Eleusine</taxon>
    </lineage>
</organism>
<feature type="domain" description="USP" evidence="7">
    <location>
        <begin position="214"/>
        <end position="577"/>
    </location>
</feature>
<evidence type="ECO:0000256" key="5">
    <source>
        <dbReference type="PROSITE-ProRule" id="PRU00502"/>
    </source>
</evidence>
<feature type="compositionally biased region" description="Basic and acidic residues" evidence="6">
    <location>
        <begin position="412"/>
        <end position="423"/>
    </location>
</feature>
<feature type="compositionally biased region" description="Basic residues" evidence="6">
    <location>
        <begin position="1"/>
        <end position="13"/>
    </location>
</feature>
<dbReference type="PROSITE" id="PS50235">
    <property type="entry name" value="USP_3"/>
    <property type="match status" value="1"/>
</dbReference>
<proteinExistence type="inferred from homology"/>
<evidence type="ECO:0000256" key="3">
    <source>
        <dbReference type="ARBA" id="ARBA00022771"/>
    </source>
</evidence>
<dbReference type="GO" id="GO:0004843">
    <property type="term" value="F:cysteine-type deubiquitinase activity"/>
    <property type="evidence" value="ECO:0007669"/>
    <property type="project" value="InterPro"/>
</dbReference>
<keyword evidence="2" id="KW-0479">Metal-binding</keyword>
<feature type="compositionally biased region" description="Polar residues" evidence="6">
    <location>
        <begin position="424"/>
        <end position="434"/>
    </location>
</feature>
<dbReference type="InterPro" id="IPR001607">
    <property type="entry name" value="Znf_UBP"/>
</dbReference>
<feature type="region of interest" description="Disordered" evidence="6">
    <location>
        <begin position="362"/>
        <end position="464"/>
    </location>
</feature>